<dbReference type="EMBL" id="RSCL01000010">
    <property type="protein sequence ID" value="RUT04744.1"/>
    <property type="molecule type" value="Genomic_DNA"/>
</dbReference>
<dbReference type="Proteomes" id="UP000271624">
    <property type="component" value="Unassembled WGS sequence"/>
</dbReference>
<dbReference type="RefSeq" id="WP_127082716.1">
    <property type="nucleotide sequence ID" value="NZ_RSCL01000010.1"/>
</dbReference>
<keyword evidence="2" id="KW-1185">Reference proteome</keyword>
<reference evidence="1" key="2">
    <citation type="journal article" date="2019" name="Genome Biol. Evol.">
        <title>Day and night: Metabolic profiles and evolutionary relationships of six axenic non-marine cyanobacteria.</title>
        <authorList>
            <person name="Will S.E."/>
            <person name="Henke P."/>
            <person name="Boedeker C."/>
            <person name="Huang S."/>
            <person name="Brinkmann H."/>
            <person name="Rohde M."/>
            <person name="Jarek M."/>
            <person name="Friedl T."/>
            <person name="Seufert S."/>
            <person name="Schumacher M."/>
            <person name="Overmann J."/>
            <person name="Neumann-Schaal M."/>
            <person name="Petersen J."/>
        </authorList>
    </citation>
    <scope>NUCLEOTIDE SEQUENCE [LARGE SCALE GENOMIC DNA]</scope>
    <source>
        <strain evidence="1">PCC 7102</strain>
    </source>
</reference>
<name>A0A433VF70_9CYAN</name>
<evidence type="ECO:0000313" key="1">
    <source>
        <dbReference type="EMBL" id="RUT04744.1"/>
    </source>
</evidence>
<evidence type="ECO:0000313" key="2">
    <source>
        <dbReference type="Proteomes" id="UP000271624"/>
    </source>
</evidence>
<protein>
    <submittedName>
        <fullName evidence="1">Uncharacterized protein</fullName>
    </submittedName>
</protein>
<proteinExistence type="predicted"/>
<reference evidence="1" key="1">
    <citation type="submission" date="2018-12" db="EMBL/GenBank/DDBJ databases">
        <authorList>
            <person name="Will S."/>
            <person name="Neumann-Schaal M."/>
            <person name="Henke P."/>
        </authorList>
    </citation>
    <scope>NUCLEOTIDE SEQUENCE</scope>
    <source>
        <strain evidence="1">PCC 7102</strain>
    </source>
</reference>
<organism evidence="1 2">
    <name type="scientific">Dulcicalothrix desertica PCC 7102</name>
    <dbReference type="NCBI Taxonomy" id="232991"/>
    <lineage>
        <taxon>Bacteria</taxon>
        <taxon>Bacillati</taxon>
        <taxon>Cyanobacteriota</taxon>
        <taxon>Cyanophyceae</taxon>
        <taxon>Nostocales</taxon>
        <taxon>Calotrichaceae</taxon>
        <taxon>Dulcicalothrix</taxon>
    </lineage>
</organism>
<dbReference type="AlphaFoldDB" id="A0A433VF70"/>
<sequence>MNIPKTPLMKNWQYIADQTFINKLMFIDWQAIFLRLVSSNEGSKFTLSQAILAIEQYGLLLHLISKYPHKKMIPNEEMDVVLHAHIANTEQFEKDCINLFETKLVHVAEVGTKAEGRQEWLLAFAQTHSLFQRNFGQDAIASSIPACCELLLRFT</sequence>
<accession>A0A433VF70</accession>
<comment type="caution">
    <text evidence="1">The sequence shown here is derived from an EMBL/GenBank/DDBJ whole genome shotgun (WGS) entry which is preliminary data.</text>
</comment>
<gene>
    <name evidence="1" type="ORF">DSM106972_043130</name>
</gene>